<name>A0A6C7EIH6_ILUCY</name>
<dbReference type="EMBL" id="AP012057">
    <property type="protein sequence ID" value="BAN03776.1"/>
    <property type="molecule type" value="Genomic_DNA"/>
</dbReference>
<sequence length="163" mass="17088">MKFTTIRRVAAVFLTAGLSLAMTGSPASADRPTRVDFTVSEMLPIGTPGDLSASDVPGCESGTVTTPDVDTYERGRRTTFTGTKLVDCGDGDSFTMWFAATGVECRETIRGFWVLVGGTGSFDGAWGAGRLTGDYVSATGGQGDFCDNAGVDDRYTGRIRLAG</sequence>
<dbReference type="KEGG" id="aym:YM304_34620"/>
<feature type="chain" id="PRO_5025341741" evidence="2">
    <location>
        <begin position="30"/>
        <end position="163"/>
    </location>
</feature>
<evidence type="ECO:0000256" key="2">
    <source>
        <dbReference type="SAM" id="SignalP"/>
    </source>
</evidence>
<evidence type="ECO:0000313" key="3">
    <source>
        <dbReference type="EMBL" id="BAN03776.1"/>
    </source>
</evidence>
<dbReference type="Proteomes" id="UP000011863">
    <property type="component" value="Chromosome"/>
</dbReference>
<feature type="region of interest" description="Disordered" evidence="1">
    <location>
        <begin position="50"/>
        <end position="70"/>
    </location>
</feature>
<evidence type="ECO:0000256" key="1">
    <source>
        <dbReference type="SAM" id="MobiDB-lite"/>
    </source>
</evidence>
<dbReference type="AlphaFoldDB" id="A0A6C7EIH6"/>
<keyword evidence="2" id="KW-0732">Signal</keyword>
<gene>
    <name evidence="3" type="ORF">YM304_34620</name>
</gene>
<evidence type="ECO:0000313" key="4">
    <source>
        <dbReference type="Proteomes" id="UP000011863"/>
    </source>
</evidence>
<protein>
    <submittedName>
        <fullName evidence="3">Uncharacterized protein</fullName>
    </submittedName>
</protein>
<keyword evidence="4" id="KW-1185">Reference proteome</keyword>
<accession>A0A6C7EIH6</accession>
<reference evidence="3 4" key="1">
    <citation type="journal article" date="2013" name="Int. J. Syst. Evol. Microbiol.">
        <title>Ilumatobacter nonamiense sp. nov. and Ilumatobacter coccineum sp. nov., isolated from seashore sand.</title>
        <authorList>
            <person name="Matsumoto A."/>
            <person name="Kasai H."/>
            <person name="Matsuo Y."/>
            <person name="Shizuri Y."/>
            <person name="Ichikawa N."/>
            <person name="Fujita N."/>
            <person name="Omura S."/>
            <person name="Takahashi Y."/>
        </authorList>
    </citation>
    <scope>NUCLEOTIDE SEQUENCE [LARGE SCALE GENOMIC DNA]</scope>
    <source>
        <strain evidence="4">NBRC 103263 / KCTC 29153 / YM16-304</strain>
    </source>
</reference>
<organism evidence="3 4">
    <name type="scientific">Ilumatobacter coccineus (strain NBRC 103263 / KCTC 29153 / YM16-304)</name>
    <dbReference type="NCBI Taxonomy" id="1313172"/>
    <lineage>
        <taxon>Bacteria</taxon>
        <taxon>Bacillati</taxon>
        <taxon>Actinomycetota</taxon>
        <taxon>Acidimicrobiia</taxon>
        <taxon>Acidimicrobiales</taxon>
        <taxon>Ilumatobacteraceae</taxon>
        <taxon>Ilumatobacter</taxon>
    </lineage>
</organism>
<feature type="signal peptide" evidence="2">
    <location>
        <begin position="1"/>
        <end position="29"/>
    </location>
</feature>
<proteinExistence type="predicted"/>
<dbReference type="RefSeq" id="WP_015443023.1">
    <property type="nucleotide sequence ID" value="NC_020520.1"/>
</dbReference>